<dbReference type="HOGENOM" id="CLU_2813059_0_0_1"/>
<accession>R0KW71</accession>
<name>R0KW71_NOSB1</name>
<organism evidence="1 2">
    <name type="scientific">Nosema bombycis (strain CQ1 / CVCC 102059)</name>
    <name type="common">Microsporidian parasite</name>
    <name type="synonym">Pebrine of silkworm</name>
    <dbReference type="NCBI Taxonomy" id="578461"/>
    <lineage>
        <taxon>Eukaryota</taxon>
        <taxon>Fungi</taxon>
        <taxon>Fungi incertae sedis</taxon>
        <taxon>Microsporidia</taxon>
        <taxon>Nosematidae</taxon>
        <taxon>Nosema</taxon>
    </lineage>
</organism>
<proteinExistence type="predicted"/>
<keyword evidence="2" id="KW-1185">Reference proteome</keyword>
<evidence type="ECO:0000313" key="2">
    <source>
        <dbReference type="Proteomes" id="UP000016927"/>
    </source>
</evidence>
<dbReference type="AlphaFoldDB" id="R0KW71"/>
<dbReference type="Proteomes" id="UP000016927">
    <property type="component" value="Unassembled WGS sequence"/>
</dbReference>
<protein>
    <submittedName>
        <fullName evidence="1">Uncharacterized protein</fullName>
    </submittedName>
</protein>
<sequence length="67" mass="8036">MPINNKRDILLKKITLNYFPTQVFIYHKTNECFSEETLRAEGTFYKMHSVLSSGRLNFFKIYTKKKL</sequence>
<evidence type="ECO:0000313" key="1">
    <source>
        <dbReference type="EMBL" id="EOB15156.1"/>
    </source>
</evidence>
<gene>
    <name evidence="1" type="ORF">NBO_8g0021</name>
</gene>
<dbReference type="EMBL" id="KB908916">
    <property type="protein sequence ID" value="EOB15156.1"/>
    <property type="molecule type" value="Genomic_DNA"/>
</dbReference>
<dbReference type="VEuPathDB" id="MicrosporidiaDB:NBO_8g0021"/>
<reference evidence="1 2" key="1">
    <citation type="journal article" date="2013" name="BMC Genomics">
        <title>Comparative genomics of parasitic silkworm microsporidia reveal an association between genome expansion and host adaptation.</title>
        <authorList>
            <person name="Pan G."/>
            <person name="Xu J."/>
            <person name="Li T."/>
            <person name="Xia Q."/>
            <person name="Liu S.L."/>
            <person name="Zhang G."/>
            <person name="Li S."/>
            <person name="Li C."/>
            <person name="Liu H."/>
            <person name="Yang L."/>
            <person name="Liu T."/>
            <person name="Zhang X."/>
            <person name="Wu Z."/>
            <person name="Fan W."/>
            <person name="Dang X."/>
            <person name="Xiang H."/>
            <person name="Tao M."/>
            <person name="Li Y."/>
            <person name="Hu J."/>
            <person name="Li Z."/>
            <person name="Lin L."/>
            <person name="Luo J."/>
            <person name="Geng L."/>
            <person name="Wang L."/>
            <person name="Long M."/>
            <person name="Wan Y."/>
            <person name="He N."/>
            <person name="Zhang Z."/>
            <person name="Lu C."/>
            <person name="Keeling P.J."/>
            <person name="Wang J."/>
            <person name="Xiang Z."/>
            <person name="Zhou Z."/>
        </authorList>
    </citation>
    <scope>NUCLEOTIDE SEQUENCE [LARGE SCALE GENOMIC DNA]</scope>
    <source>
        <strain evidence="2">CQ1 / CVCC 102059</strain>
    </source>
</reference>